<accession>A0A9P0YX33</accession>
<comment type="caution">
    <text evidence="1">The sequence shown here is derived from an EMBL/GenBank/DDBJ whole genome shotgun (WGS) entry which is preliminary data.</text>
</comment>
<protein>
    <submittedName>
        <fullName evidence="1">Uncharacterized protein</fullName>
    </submittedName>
</protein>
<proteinExistence type="predicted"/>
<organism evidence="1 2">
    <name type="scientific">Cuscuta europaea</name>
    <name type="common">European dodder</name>
    <dbReference type="NCBI Taxonomy" id="41803"/>
    <lineage>
        <taxon>Eukaryota</taxon>
        <taxon>Viridiplantae</taxon>
        <taxon>Streptophyta</taxon>
        <taxon>Embryophyta</taxon>
        <taxon>Tracheophyta</taxon>
        <taxon>Spermatophyta</taxon>
        <taxon>Magnoliopsida</taxon>
        <taxon>eudicotyledons</taxon>
        <taxon>Gunneridae</taxon>
        <taxon>Pentapetalae</taxon>
        <taxon>asterids</taxon>
        <taxon>lamiids</taxon>
        <taxon>Solanales</taxon>
        <taxon>Convolvulaceae</taxon>
        <taxon>Cuscuteae</taxon>
        <taxon>Cuscuta</taxon>
        <taxon>Cuscuta subgen. Cuscuta</taxon>
    </lineage>
</organism>
<evidence type="ECO:0000313" key="1">
    <source>
        <dbReference type="EMBL" id="CAH9078243.1"/>
    </source>
</evidence>
<gene>
    <name evidence="1" type="ORF">CEURO_LOCUS6631</name>
</gene>
<dbReference type="Proteomes" id="UP001152484">
    <property type="component" value="Unassembled WGS sequence"/>
</dbReference>
<name>A0A9P0YX33_CUSEU</name>
<sequence length="145" mass="16231">MSYTLIRKLYRGIGPPCAWCADPKTVSFCIKKIGCYVRISVFCCSRLLSIRLLLSSVFVSIHYAYDFDLPSMDFSLDDSAVMNSSIEFGDSIPITIHDNVIHSSGDNNFECDQPLHVEIIGEDETGLMASKLLHLLSRGERDKGF</sequence>
<reference evidence="1" key="1">
    <citation type="submission" date="2022-07" db="EMBL/GenBank/DDBJ databases">
        <authorList>
            <person name="Macas J."/>
            <person name="Novak P."/>
            <person name="Neumann P."/>
        </authorList>
    </citation>
    <scope>NUCLEOTIDE SEQUENCE</scope>
</reference>
<dbReference type="EMBL" id="CAMAPE010000010">
    <property type="protein sequence ID" value="CAH9078243.1"/>
    <property type="molecule type" value="Genomic_DNA"/>
</dbReference>
<keyword evidence="2" id="KW-1185">Reference proteome</keyword>
<dbReference type="AlphaFoldDB" id="A0A9P0YX33"/>
<evidence type="ECO:0000313" key="2">
    <source>
        <dbReference type="Proteomes" id="UP001152484"/>
    </source>
</evidence>